<organism evidence="1">
    <name type="scientific">Cucumis melo</name>
    <name type="common">Muskmelon</name>
    <dbReference type="NCBI Taxonomy" id="3656"/>
    <lineage>
        <taxon>Eukaryota</taxon>
        <taxon>Viridiplantae</taxon>
        <taxon>Streptophyta</taxon>
        <taxon>Embryophyta</taxon>
        <taxon>Tracheophyta</taxon>
        <taxon>Spermatophyta</taxon>
        <taxon>Magnoliopsida</taxon>
        <taxon>eudicotyledons</taxon>
        <taxon>Gunneridae</taxon>
        <taxon>Pentapetalae</taxon>
        <taxon>rosids</taxon>
        <taxon>fabids</taxon>
        <taxon>Cucurbitales</taxon>
        <taxon>Cucurbitaceae</taxon>
        <taxon>Benincaseae</taxon>
        <taxon>Cucumis</taxon>
    </lineage>
</organism>
<dbReference type="AlphaFoldDB" id="A0A9I9EKG2"/>
<evidence type="ECO:0000313" key="1">
    <source>
        <dbReference type="EnsemblPlants" id="MELO3C034984.2.1"/>
    </source>
</evidence>
<dbReference type="Gramene" id="MELO3C034984.2.1">
    <property type="protein sequence ID" value="MELO3C034984.2.1"/>
    <property type="gene ID" value="MELO3C034984.2"/>
</dbReference>
<accession>A0A9I9EKG2</accession>
<reference evidence="1" key="1">
    <citation type="submission" date="2023-03" db="UniProtKB">
        <authorList>
            <consortium name="EnsemblPlants"/>
        </authorList>
    </citation>
    <scope>IDENTIFICATION</scope>
</reference>
<sequence length="136" mass="15802">MPKEDINGVLLPTYRRDIRDHRSLPRCRFQSSLTHDSIGSPLTCCSDGKFTVKSAYHLTLNLSESKMVSSSNPHLLKDRWKALWKARNAKKYYSIKIGGDFEAFMWSCRGESRTLVGLDLDKFKDEEIDMIILMRW</sequence>
<name>A0A9I9EKG2_CUCME</name>
<dbReference type="EnsemblPlants" id="MELO3C034984.2.1">
    <property type="protein sequence ID" value="MELO3C034984.2.1"/>
    <property type="gene ID" value="MELO3C034984.2"/>
</dbReference>
<proteinExistence type="predicted"/>
<protein>
    <submittedName>
        <fullName evidence="1">Uncharacterized protein</fullName>
    </submittedName>
</protein>